<evidence type="ECO:0000313" key="7">
    <source>
        <dbReference type="Proteomes" id="UP000272706"/>
    </source>
</evidence>
<dbReference type="Pfam" id="PF01593">
    <property type="entry name" value="Amino_oxidase"/>
    <property type="match status" value="1"/>
</dbReference>
<protein>
    <submittedName>
        <fullName evidence="6">FAD-dependent oxidoreductase</fullName>
    </submittedName>
</protein>
<accession>A0A3A5JUN2</accession>
<dbReference type="InterPro" id="IPR001613">
    <property type="entry name" value="Flavin_amine_oxidase"/>
</dbReference>
<dbReference type="PANTHER" id="PTHR43563">
    <property type="entry name" value="AMINE OXIDASE"/>
    <property type="match status" value="1"/>
</dbReference>
<dbReference type="RefSeq" id="WP_120019011.1">
    <property type="nucleotide sequence ID" value="NZ_QZWZ01000066.1"/>
</dbReference>
<dbReference type="AlphaFoldDB" id="A0A3A5JUN2"/>
<keyword evidence="3" id="KW-0560">Oxidoreductase</keyword>
<comment type="caution">
    <text evidence="6">The sequence shown here is derived from an EMBL/GenBank/DDBJ whole genome shotgun (WGS) entry which is preliminary data.</text>
</comment>
<evidence type="ECO:0000256" key="1">
    <source>
        <dbReference type="ARBA" id="ARBA00001974"/>
    </source>
</evidence>
<dbReference type="OrthoDB" id="337830at2"/>
<dbReference type="Gene3D" id="3.50.50.60">
    <property type="entry name" value="FAD/NAD(P)-binding domain"/>
    <property type="match status" value="1"/>
</dbReference>
<name>A0A3A5JUN2_9HYPH</name>
<dbReference type="PRINTS" id="PR00757">
    <property type="entry name" value="AMINEOXDASEF"/>
</dbReference>
<evidence type="ECO:0000259" key="5">
    <source>
        <dbReference type="Pfam" id="PF01593"/>
    </source>
</evidence>
<dbReference type="InterPro" id="IPR050703">
    <property type="entry name" value="Flavin_MAO"/>
</dbReference>
<sequence length="430" mass="47490">MKYDVVIIGAGFAGVIAARELRHDGHKVLVLEGRDRIGGRTRTEQTYGVPLELGGTYLQWSQPHVFREILRYKLELSPPTLRRDKRYWIAGGKVHSGAAEDLYKLAAPGLEAMLADAQEVFPYPYEAGRVDITRVDRESYADRYARISDPLTRDLASAVLSEIATFPEQQSITSLLRYVSAIGNWQTFFSSAGGWRLKTGTKSLIEAIADESRAEFRLSTPVAKIVDDGTQIVATTRAGDSIQARAAIVAVPINTLHQIDFSPGLRMPTKRLVEERQPNLNFKLWALVRGQIEPFGASAPIHANPLSYVQTEYQIDGDTLVTCFGADRSKFDIFDRNAVQNALRAYVPGLEVIEVTAHDWVSDEFSQGTWATLRPGQLSELLPDIQRPHGRIAFAGADIAQSPYIGWIEGAFESGSTTARSVSQSLLAGR</sequence>
<dbReference type="SUPFAM" id="SSF51905">
    <property type="entry name" value="FAD/NAD(P)-binding domain"/>
    <property type="match status" value="1"/>
</dbReference>
<feature type="domain" description="Amine oxidase" evidence="5">
    <location>
        <begin position="12"/>
        <end position="422"/>
    </location>
</feature>
<evidence type="ECO:0000256" key="2">
    <source>
        <dbReference type="ARBA" id="ARBA00005995"/>
    </source>
</evidence>
<gene>
    <name evidence="6" type="ORF">D3227_36780</name>
</gene>
<dbReference type="EMBL" id="QZWZ01000066">
    <property type="protein sequence ID" value="RJT26736.1"/>
    <property type="molecule type" value="Genomic_DNA"/>
</dbReference>
<evidence type="ECO:0000256" key="4">
    <source>
        <dbReference type="PIRSR" id="PIRSR601613-1"/>
    </source>
</evidence>
<comment type="similarity">
    <text evidence="2">Belongs to the flavin monoamine oxidase family.</text>
</comment>
<dbReference type="GO" id="GO:0016491">
    <property type="term" value="F:oxidoreductase activity"/>
    <property type="evidence" value="ECO:0007669"/>
    <property type="project" value="UniProtKB-KW"/>
</dbReference>
<dbReference type="Gene3D" id="3.90.660.10">
    <property type="match status" value="1"/>
</dbReference>
<dbReference type="Proteomes" id="UP000272706">
    <property type="component" value="Unassembled WGS sequence"/>
</dbReference>
<evidence type="ECO:0000313" key="6">
    <source>
        <dbReference type="EMBL" id="RJT26736.1"/>
    </source>
</evidence>
<dbReference type="InterPro" id="IPR036188">
    <property type="entry name" value="FAD/NAD-bd_sf"/>
</dbReference>
<proteinExistence type="inferred from homology"/>
<evidence type="ECO:0000256" key="3">
    <source>
        <dbReference type="ARBA" id="ARBA00023002"/>
    </source>
</evidence>
<dbReference type="Gene3D" id="1.10.405.10">
    <property type="entry name" value="Guanine Nucleotide Dissociation Inhibitor, domain 1"/>
    <property type="match status" value="1"/>
</dbReference>
<dbReference type="PANTHER" id="PTHR43563:SF1">
    <property type="entry name" value="AMINE OXIDASE [FLAVIN-CONTAINING] B"/>
    <property type="match status" value="1"/>
</dbReference>
<keyword evidence="7" id="KW-1185">Reference proteome</keyword>
<organism evidence="6 7">
    <name type="scientific">Mesorhizobium waimense</name>
    <dbReference type="NCBI Taxonomy" id="1300307"/>
    <lineage>
        <taxon>Bacteria</taxon>
        <taxon>Pseudomonadati</taxon>
        <taxon>Pseudomonadota</taxon>
        <taxon>Alphaproteobacteria</taxon>
        <taxon>Hyphomicrobiales</taxon>
        <taxon>Phyllobacteriaceae</taxon>
        <taxon>Mesorhizobium</taxon>
    </lineage>
</organism>
<comment type="cofactor">
    <cofactor evidence="1">
        <name>FAD</name>
        <dbReference type="ChEBI" id="CHEBI:57692"/>
    </cofactor>
</comment>
<dbReference type="InterPro" id="IPR002937">
    <property type="entry name" value="Amino_oxidase"/>
</dbReference>
<feature type="binding site" evidence="4">
    <location>
        <position position="222"/>
    </location>
    <ligand>
        <name>FAD</name>
        <dbReference type="ChEBI" id="CHEBI:57692"/>
    </ligand>
</feature>
<reference evidence="6 7" key="1">
    <citation type="submission" date="2018-09" db="EMBL/GenBank/DDBJ databases">
        <title>Mesorhizobium carmichaelinearum sp. nov. isolated from Carmichaelinea spp. root nodules in New Zealand.</title>
        <authorList>
            <person name="De Meyer S.E."/>
        </authorList>
    </citation>
    <scope>NUCLEOTIDE SEQUENCE [LARGE SCALE GENOMIC DNA]</scope>
    <source>
        <strain evidence="6 7">ICMP19557</strain>
    </source>
</reference>